<proteinExistence type="predicted"/>
<gene>
    <name evidence="1" type="ORF">DK849_00980</name>
</gene>
<dbReference type="OrthoDB" id="398060at2"/>
<name>A0A2Z4LLQ8_9BACT</name>
<dbReference type="EMBL" id="CP030103">
    <property type="protein sequence ID" value="AWX42655.1"/>
    <property type="molecule type" value="Genomic_DNA"/>
</dbReference>
<dbReference type="AlphaFoldDB" id="A0A2Z4LLQ8"/>
<reference evidence="2" key="1">
    <citation type="submission" date="2018-06" db="EMBL/GenBank/DDBJ databases">
        <title>Complete genome sequences of Mycoplasma anatis, M. anseris and M. cloacale type strains.</title>
        <authorList>
            <person name="Grozner D."/>
            <person name="Forro B."/>
            <person name="Sulyok K.M."/>
            <person name="Marton S."/>
            <person name="Kreizinger Z."/>
            <person name="Banyai K."/>
            <person name="Gyuranecz M."/>
        </authorList>
    </citation>
    <scope>NUCLEOTIDE SEQUENCE [LARGE SCALE GENOMIC DNA]</scope>
    <source>
        <strain evidence="2">NCTC 10199</strain>
    </source>
</reference>
<sequence>MKRRKLELSILKKPEIKSLWFWIFVMIIILLGFILLAYMGIVLKNNYENASALEKINDTLITSLIGIVIGLGLVIFTFICLNVTKKLSIKDFFDYYCYLHSLRNQSKLILMKDKRIVDFYTTKNNLTRTEFIDVLANIFGYQKSSLEYKNLVNEVVADFAKHLHSEVKIEALKKQAIHRAIWLQLVIPFSVNIILIILITIYNLDRDSLKALSRFLIILINMIFVISTSLFVYEIVMAKKIKDIKSYNDHHFLSFNNYKFKNLNSNWVIAY</sequence>
<evidence type="ECO:0000313" key="1">
    <source>
        <dbReference type="EMBL" id="AWX42655.1"/>
    </source>
</evidence>
<accession>A0A2Z4LLQ8</accession>
<evidence type="ECO:0000313" key="2">
    <source>
        <dbReference type="Proteomes" id="UP000249865"/>
    </source>
</evidence>
<dbReference type="Proteomes" id="UP000249865">
    <property type="component" value="Chromosome"/>
</dbReference>
<protein>
    <submittedName>
        <fullName evidence="1">Uncharacterized protein</fullName>
    </submittedName>
</protein>
<dbReference type="RefSeq" id="WP_029330097.1">
    <property type="nucleotide sequence ID" value="NZ_CP030103.1"/>
</dbReference>
<keyword evidence="2" id="KW-1185">Reference proteome</keyword>
<organism evidence="1 2">
    <name type="scientific">Metamycoplasma cloacale</name>
    <dbReference type="NCBI Taxonomy" id="92401"/>
    <lineage>
        <taxon>Bacteria</taxon>
        <taxon>Bacillati</taxon>
        <taxon>Mycoplasmatota</taxon>
        <taxon>Mycoplasmoidales</taxon>
        <taxon>Metamycoplasmataceae</taxon>
        <taxon>Metamycoplasma</taxon>
    </lineage>
</organism>
<dbReference type="KEGG" id="mclo:DK849_00980"/>